<proteinExistence type="predicted"/>
<organism evidence="1 2">
    <name type="scientific">Meloidogyne enterolobii</name>
    <name type="common">Root-knot nematode worm</name>
    <name type="synonym">Meloidogyne mayaguensis</name>
    <dbReference type="NCBI Taxonomy" id="390850"/>
    <lineage>
        <taxon>Eukaryota</taxon>
        <taxon>Metazoa</taxon>
        <taxon>Ecdysozoa</taxon>
        <taxon>Nematoda</taxon>
        <taxon>Chromadorea</taxon>
        <taxon>Rhabditida</taxon>
        <taxon>Tylenchina</taxon>
        <taxon>Tylenchomorpha</taxon>
        <taxon>Tylenchoidea</taxon>
        <taxon>Meloidogynidae</taxon>
        <taxon>Meloidogyninae</taxon>
        <taxon>Meloidogyne</taxon>
    </lineage>
</organism>
<comment type="caution">
    <text evidence="1">The sequence shown here is derived from an EMBL/GenBank/DDBJ whole genome shotgun (WGS) entry which is preliminary data.</text>
</comment>
<accession>A0ACB0XRY7</accession>
<protein>
    <submittedName>
        <fullName evidence="1">Uncharacterized protein</fullName>
    </submittedName>
</protein>
<gene>
    <name evidence="1" type="ORF">MENTE1834_LOCUS2794</name>
</gene>
<evidence type="ECO:0000313" key="2">
    <source>
        <dbReference type="Proteomes" id="UP001497535"/>
    </source>
</evidence>
<evidence type="ECO:0000313" key="1">
    <source>
        <dbReference type="EMBL" id="CAK5014710.1"/>
    </source>
</evidence>
<sequence>MLKLPVYPKNIEEMKIVRCWMEKLFLCYFDHAEFTDYFFNPEMIKILFGNEKNIPTQFRSERVEIVYCNVNIKNVLRFTLDHLITNQLRIFFASFDKKEKCNKYLLDLLNNGGKNIVSIWISLETRKLLNMILMVKS</sequence>
<dbReference type="EMBL" id="CAVMJV010000002">
    <property type="protein sequence ID" value="CAK5014710.1"/>
    <property type="molecule type" value="Genomic_DNA"/>
</dbReference>
<dbReference type="Proteomes" id="UP001497535">
    <property type="component" value="Unassembled WGS sequence"/>
</dbReference>
<reference evidence="1" key="1">
    <citation type="submission" date="2023-11" db="EMBL/GenBank/DDBJ databases">
        <authorList>
            <person name="Poullet M."/>
        </authorList>
    </citation>
    <scope>NUCLEOTIDE SEQUENCE</scope>
    <source>
        <strain evidence="1">E1834</strain>
    </source>
</reference>
<name>A0ACB0XRY7_MELEN</name>
<keyword evidence="2" id="KW-1185">Reference proteome</keyword>